<dbReference type="Gene3D" id="3.30.720.110">
    <property type="match status" value="1"/>
</dbReference>
<reference evidence="2 3" key="1">
    <citation type="submission" date="2020-05" db="EMBL/GenBank/DDBJ databases">
        <title>MicrobeNet Type strains.</title>
        <authorList>
            <person name="Nicholson A.C."/>
        </authorList>
    </citation>
    <scope>NUCLEOTIDE SEQUENCE [LARGE SCALE GENOMIC DNA]</scope>
    <source>
        <strain evidence="2 3">JCM 3224</strain>
    </source>
</reference>
<dbReference type="EMBL" id="JABELX010000003">
    <property type="protein sequence ID" value="NNH69754.1"/>
    <property type="molecule type" value="Genomic_DNA"/>
</dbReference>
<dbReference type="PROSITE" id="PS51819">
    <property type="entry name" value="VOC"/>
    <property type="match status" value="1"/>
</dbReference>
<dbReference type="InterPro" id="IPR029068">
    <property type="entry name" value="Glyas_Bleomycin-R_OHBP_Dase"/>
</dbReference>
<dbReference type="AlphaFoldDB" id="A0A849BUA7"/>
<dbReference type="InterPro" id="IPR004360">
    <property type="entry name" value="Glyas_Fos-R_dOase_dom"/>
</dbReference>
<organism evidence="2 3">
    <name type="scientific">Nocardia uniformis</name>
    <dbReference type="NCBI Taxonomy" id="53432"/>
    <lineage>
        <taxon>Bacteria</taxon>
        <taxon>Bacillati</taxon>
        <taxon>Actinomycetota</taxon>
        <taxon>Actinomycetes</taxon>
        <taxon>Mycobacteriales</taxon>
        <taxon>Nocardiaceae</taxon>
        <taxon>Nocardia</taxon>
    </lineage>
</organism>
<name>A0A849BUA7_9NOCA</name>
<dbReference type="RefSeq" id="WP_067523109.1">
    <property type="nucleotide sequence ID" value="NZ_JABELX010000003.1"/>
</dbReference>
<feature type="domain" description="VOC" evidence="1">
    <location>
        <begin position="20"/>
        <end position="141"/>
    </location>
</feature>
<gene>
    <name evidence="2" type="ORF">HLB23_07720</name>
</gene>
<evidence type="ECO:0000259" key="1">
    <source>
        <dbReference type="PROSITE" id="PS51819"/>
    </source>
</evidence>
<accession>A0A849BUA7</accession>
<dbReference type="Proteomes" id="UP000586827">
    <property type="component" value="Unassembled WGS sequence"/>
</dbReference>
<dbReference type="PANTHER" id="PTHR34109">
    <property type="entry name" value="BNAUNNG04460D PROTEIN-RELATED"/>
    <property type="match status" value="1"/>
</dbReference>
<dbReference type="Pfam" id="PF00903">
    <property type="entry name" value="Glyoxalase"/>
    <property type="match status" value="1"/>
</dbReference>
<dbReference type="SUPFAM" id="SSF54593">
    <property type="entry name" value="Glyoxalase/Bleomycin resistance protein/Dihydroxybiphenyl dioxygenase"/>
    <property type="match status" value="1"/>
</dbReference>
<comment type="caution">
    <text evidence="2">The sequence shown here is derived from an EMBL/GenBank/DDBJ whole genome shotgun (WGS) entry which is preliminary data.</text>
</comment>
<proteinExistence type="predicted"/>
<keyword evidence="3" id="KW-1185">Reference proteome</keyword>
<protein>
    <submittedName>
        <fullName evidence="2">Glyoxalase</fullName>
    </submittedName>
</protein>
<dbReference type="Gene3D" id="3.30.720.120">
    <property type="match status" value="1"/>
</dbReference>
<dbReference type="PANTHER" id="PTHR34109:SF1">
    <property type="entry name" value="VOC DOMAIN-CONTAINING PROTEIN"/>
    <property type="match status" value="1"/>
</dbReference>
<evidence type="ECO:0000313" key="2">
    <source>
        <dbReference type="EMBL" id="NNH69754.1"/>
    </source>
</evidence>
<dbReference type="InterPro" id="IPR037523">
    <property type="entry name" value="VOC_core"/>
</dbReference>
<evidence type="ECO:0000313" key="3">
    <source>
        <dbReference type="Proteomes" id="UP000586827"/>
    </source>
</evidence>
<sequence>MTETSSTKTSTETTTARTGTALWPCLTYRDPRAAIAFLENAFGFETRACYAEGDVVHHAEVVWPSGGGVMLGSWREDMAAKELPAGAGCVYLALDDPASVYTRARAAGATIVRELRDEEDYESRGFTCRDPEGVYWSFGTYRGTPASE</sequence>